<evidence type="ECO:0000256" key="5">
    <source>
        <dbReference type="ARBA" id="ARBA00022989"/>
    </source>
</evidence>
<keyword evidence="4 7" id="KW-0812">Transmembrane</keyword>
<dbReference type="AlphaFoldDB" id="A0A421BJL8"/>
<comment type="similarity">
    <text evidence="2 7">Belongs to the ExbD/TolR family.</text>
</comment>
<gene>
    <name evidence="9" type="ORF">DYS74_17225</name>
</gene>
<evidence type="ECO:0000256" key="3">
    <source>
        <dbReference type="ARBA" id="ARBA00022475"/>
    </source>
</evidence>
<organism evidence="9 10">
    <name type="scientific">Paenirhodobacter hankyongi</name>
    <dbReference type="NCBI Taxonomy" id="2294033"/>
    <lineage>
        <taxon>Bacteria</taxon>
        <taxon>Pseudomonadati</taxon>
        <taxon>Pseudomonadota</taxon>
        <taxon>Alphaproteobacteria</taxon>
        <taxon>Rhodobacterales</taxon>
        <taxon>Rhodobacter group</taxon>
        <taxon>Paenirhodobacter</taxon>
    </lineage>
</organism>
<dbReference type="GO" id="GO:0015031">
    <property type="term" value="P:protein transport"/>
    <property type="evidence" value="ECO:0007669"/>
    <property type="project" value="UniProtKB-KW"/>
</dbReference>
<evidence type="ECO:0000256" key="1">
    <source>
        <dbReference type="ARBA" id="ARBA00004162"/>
    </source>
</evidence>
<feature type="transmembrane region" description="Helical" evidence="8">
    <location>
        <begin position="12"/>
        <end position="34"/>
    </location>
</feature>
<evidence type="ECO:0000256" key="7">
    <source>
        <dbReference type="RuleBase" id="RU003879"/>
    </source>
</evidence>
<dbReference type="Proteomes" id="UP000279673">
    <property type="component" value="Unassembled WGS sequence"/>
</dbReference>
<dbReference type="EMBL" id="RCHI01000024">
    <property type="protein sequence ID" value="RLL62117.1"/>
    <property type="molecule type" value="Genomic_DNA"/>
</dbReference>
<evidence type="ECO:0000256" key="4">
    <source>
        <dbReference type="ARBA" id="ARBA00022692"/>
    </source>
</evidence>
<name>A0A421BJL8_9RHOB</name>
<comment type="subcellular location">
    <subcellularLocation>
        <location evidence="1">Cell membrane</location>
        <topology evidence="1">Single-pass membrane protein</topology>
    </subcellularLocation>
    <subcellularLocation>
        <location evidence="7">Cell membrane</location>
        <topology evidence="7">Single-pass type II membrane protein</topology>
    </subcellularLocation>
</comment>
<keyword evidence="3" id="KW-1003">Cell membrane</keyword>
<dbReference type="InterPro" id="IPR003400">
    <property type="entry name" value="ExbD"/>
</dbReference>
<dbReference type="RefSeq" id="WP_121534901.1">
    <property type="nucleotide sequence ID" value="NZ_RCHI01000024.1"/>
</dbReference>
<sequence length="127" mass="13130">MRRFARRRSEPTIALINVVFLLLTFFLVAGAIGARPPAGLQLAHLTGGDPAPMRGTVALDAEGTPLWPEGVADAAGFVATLPAESAGTARILPDRAAPAAALVALARALRAAGAQEVRILAEREGKE</sequence>
<keyword evidence="10" id="KW-1185">Reference proteome</keyword>
<keyword evidence="5 8" id="KW-1133">Transmembrane helix</keyword>
<dbReference type="GO" id="GO:0022857">
    <property type="term" value="F:transmembrane transporter activity"/>
    <property type="evidence" value="ECO:0007669"/>
    <property type="project" value="InterPro"/>
</dbReference>
<keyword evidence="7" id="KW-0653">Protein transport</keyword>
<evidence type="ECO:0000256" key="2">
    <source>
        <dbReference type="ARBA" id="ARBA00005811"/>
    </source>
</evidence>
<dbReference type="GO" id="GO:0005886">
    <property type="term" value="C:plasma membrane"/>
    <property type="evidence" value="ECO:0007669"/>
    <property type="project" value="UniProtKB-SubCell"/>
</dbReference>
<evidence type="ECO:0000313" key="10">
    <source>
        <dbReference type="Proteomes" id="UP000279673"/>
    </source>
</evidence>
<accession>A0A421BJL8</accession>
<comment type="caution">
    <text evidence="9">The sequence shown here is derived from an EMBL/GenBank/DDBJ whole genome shotgun (WGS) entry which is preliminary data.</text>
</comment>
<reference evidence="9 10" key="1">
    <citation type="submission" date="2018-10" db="EMBL/GenBank/DDBJ databases">
        <title>Rhodobacter sp . BO-81.</title>
        <authorList>
            <person name="Im W.T."/>
        </authorList>
    </citation>
    <scope>NUCLEOTIDE SEQUENCE [LARGE SCALE GENOMIC DNA]</scope>
    <source>
        <strain evidence="9 10">BO-81</strain>
    </source>
</reference>
<evidence type="ECO:0000256" key="8">
    <source>
        <dbReference type="SAM" id="Phobius"/>
    </source>
</evidence>
<keyword evidence="7" id="KW-0813">Transport</keyword>
<dbReference type="Pfam" id="PF02472">
    <property type="entry name" value="ExbD"/>
    <property type="match status" value="1"/>
</dbReference>
<protein>
    <submittedName>
        <fullName evidence="9">Biopolymer transporter ExbD</fullName>
    </submittedName>
</protein>
<evidence type="ECO:0000256" key="6">
    <source>
        <dbReference type="ARBA" id="ARBA00023136"/>
    </source>
</evidence>
<keyword evidence="6 8" id="KW-0472">Membrane</keyword>
<proteinExistence type="inferred from homology"/>
<evidence type="ECO:0000313" key="9">
    <source>
        <dbReference type="EMBL" id="RLL62117.1"/>
    </source>
</evidence>